<evidence type="ECO:0000256" key="1">
    <source>
        <dbReference type="SAM" id="MobiDB-lite"/>
    </source>
</evidence>
<dbReference type="Proteomes" id="UP001295469">
    <property type="component" value="Chromosome A09"/>
</dbReference>
<gene>
    <name evidence="2" type="ORF">DARMORV10_A09P09550.1</name>
</gene>
<sequence>MKSPFSSSNNHLGLIIPISFVAKPSVDILTSSCCDLSGAMKTTTSADLRSLKRETWFDERRVWPEEEKLDDGGASSRDGHVAKDRKRELRERGM</sequence>
<accession>A0A816NPC4</accession>
<name>A0A816NPC4_BRANA</name>
<dbReference type="EMBL" id="HG994363">
    <property type="protein sequence ID" value="CAF2037641.1"/>
    <property type="molecule type" value="Genomic_DNA"/>
</dbReference>
<proteinExistence type="predicted"/>
<feature type="region of interest" description="Disordered" evidence="1">
    <location>
        <begin position="66"/>
        <end position="94"/>
    </location>
</feature>
<protein>
    <submittedName>
        <fullName evidence="2">(rape) hypothetical protein</fullName>
    </submittedName>
</protein>
<evidence type="ECO:0000313" key="2">
    <source>
        <dbReference type="EMBL" id="CAF2037641.1"/>
    </source>
</evidence>
<feature type="compositionally biased region" description="Basic and acidic residues" evidence="1">
    <location>
        <begin position="77"/>
        <end position="94"/>
    </location>
</feature>
<reference evidence="2" key="1">
    <citation type="submission" date="2021-01" db="EMBL/GenBank/DDBJ databases">
        <authorList>
            <consortium name="Genoscope - CEA"/>
            <person name="William W."/>
        </authorList>
    </citation>
    <scope>NUCLEOTIDE SEQUENCE</scope>
</reference>
<organism evidence="2">
    <name type="scientific">Brassica napus</name>
    <name type="common">Rape</name>
    <dbReference type="NCBI Taxonomy" id="3708"/>
    <lineage>
        <taxon>Eukaryota</taxon>
        <taxon>Viridiplantae</taxon>
        <taxon>Streptophyta</taxon>
        <taxon>Embryophyta</taxon>
        <taxon>Tracheophyta</taxon>
        <taxon>Spermatophyta</taxon>
        <taxon>Magnoliopsida</taxon>
        <taxon>eudicotyledons</taxon>
        <taxon>Gunneridae</taxon>
        <taxon>Pentapetalae</taxon>
        <taxon>rosids</taxon>
        <taxon>malvids</taxon>
        <taxon>Brassicales</taxon>
        <taxon>Brassicaceae</taxon>
        <taxon>Brassiceae</taxon>
        <taxon>Brassica</taxon>
    </lineage>
</organism>
<dbReference type="AlphaFoldDB" id="A0A816NPC4"/>